<dbReference type="Pfam" id="PF03055">
    <property type="entry name" value="RPE65"/>
    <property type="match status" value="1"/>
</dbReference>
<feature type="binding site" evidence="5">
    <location>
        <position position="255"/>
    </location>
    <ligand>
        <name>Fe cation</name>
        <dbReference type="ChEBI" id="CHEBI:24875"/>
        <note>catalytic</note>
    </ligand>
</feature>
<dbReference type="GO" id="GO:0046872">
    <property type="term" value="F:metal ion binding"/>
    <property type="evidence" value="ECO:0007669"/>
    <property type="project" value="UniProtKB-KW"/>
</dbReference>
<sequence>MPAYLQGLLAPVPDEIDAVDLAVTRGALPPELTGRYFRNGPNPLPGQDPGHWFAGHGMLHGVRLRNGRAEWYRNRWTRTAALAGAPFVGPNGVDRAAVTANTHVIRHHDRILALVESGLPYEVTPELETVGPVDFGGRLRTAMTAHPKQDPVTGELHFFGYGAMPPFLTYHRLSAGGELVESRVVAVPGPTMMHDFAITEHHAVWLDLPVVFDVSRVGRGMPYQWDDGYGARIGVMPLAGGDVRWFDVDPCYVFHVGNASEDDEGRVVLDAVRYSPGGFDAVWRGIGGSDTPGDAAVGATLYRWVLDPRTGALAEQALDDRAVEFPTVNEDRLGRSSRFRYAVGDDAILKYDTGSGAVQALRLGRDAGEAVFVPAAGGTAEDDGWLLSIVSDLGGSELLCVDARDLTEVAAVALPRRVPSGFHGNWFAD</sequence>
<keyword evidence="4 5" id="KW-0408">Iron</keyword>
<evidence type="ECO:0000256" key="4">
    <source>
        <dbReference type="ARBA" id="ARBA00023004"/>
    </source>
</evidence>
<evidence type="ECO:0000256" key="3">
    <source>
        <dbReference type="ARBA" id="ARBA00023002"/>
    </source>
</evidence>
<evidence type="ECO:0000256" key="2">
    <source>
        <dbReference type="ARBA" id="ARBA00022723"/>
    </source>
</evidence>
<dbReference type="GO" id="GO:0010436">
    <property type="term" value="F:carotenoid dioxygenase activity"/>
    <property type="evidence" value="ECO:0007669"/>
    <property type="project" value="TreeGrafter"/>
</dbReference>
<keyword evidence="8" id="KW-1185">Reference proteome</keyword>
<keyword evidence="2 5" id="KW-0479">Metal-binding</keyword>
<dbReference type="EMBL" id="BOMB01000029">
    <property type="protein sequence ID" value="GID14132.1"/>
    <property type="molecule type" value="Genomic_DNA"/>
</dbReference>
<proteinExistence type="inferred from homology"/>
<dbReference type="RefSeq" id="WP_203661806.1">
    <property type="nucleotide sequence ID" value="NZ_BAAAZM010000001.1"/>
</dbReference>
<keyword evidence="3 6" id="KW-0560">Oxidoreductase</keyword>
<feature type="binding site" evidence="5">
    <location>
        <position position="146"/>
    </location>
    <ligand>
        <name>Fe cation</name>
        <dbReference type="ChEBI" id="CHEBI:24875"/>
        <note>catalytic</note>
    </ligand>
</feature>
<evidence type="ECO:0000313" key="7">
    <source>
        <dbReference type="EMBL" id="GID14132.1"/>
    </source>
</evidence>
<dbReference type="EC" id="1.13.11.-" evidence="6"/>
<evidence type="ECO:0000256" key="6">
    <source>
        <dbReference type="RuleBase" id="RU364048"/>
    </source>
</evidence>
<comment type="caution">
    <text evidence="7">The sequence shown here is derived from an EMBL/GenBank/DDBJ whole genome shotgun (WGS) entry which is preliminary data.</text>
</comment>
<evidence type="ECO:0000256" key="1">
    <source>
        <dbReference type="ARBA" id="ARBA00006787"/>
    </source>
</evidence>
<dbReference type="AlphaFoldDB" id="A0A8J3J921"/>
<keyword evidence="6" id="KW-0223">Dioxygenase</keyword>
<evidence type="ECO:0000313" key="8">
    <source>
        <dbReference type="Proteomes" id="UP000612808"/>
    </source>
</evidence>
<comment type="similarity">
    <text evidence="1 6">Belongs to the carotenoid oxygenase family.</text>
</comment>
<dbReference type="InterPro" id="IPR004294">
    <property type="entry name" value="Carotenoid_Oase"/>
</dbReference>
<feature type="binding site" evidence="5">
    <location>
        <position position="423"/>
    </location>
    <ligand>
        <name>Fe cation</name>
        <dbReference type="ChEBI" id="CHEBI:24875"/>
        <note>catalytic</note>
    </ligand>
</feature>
<organism evidence="7 8">
    <name type="scientific">Actinocatenispora rupis</name>
    <dbReference type="NCBI Taxonomy" id="519421"/>
    <lineage>
        <taxon>Bacteria</taxon>
        <taxon>Bacillati</taxon>
        <taxon>Actinomycetota</taxon>
        <taxon>Actinomycetes</taxon>
        <taxon>Micromonosporales</taxon>
        <taxon>Micromonosporaceae</taxon>
        <taxon>Actinocatenispora</taxon>
    </lineage>
</organism>
<dbReference type="PANTHER" id="PTHR10543">
    <property type="entry name" value="BETA-CAROTENE DIOXYGENASE"/>
    <property type="match status" value="1"/>
</dbReference>
<dbReference type="Proteomes" id="UP000612808">
    <property type="component" value="Unassembled WGS sequence"/>
</dbReference>
<comment type="cofactor">
    <cofactor evidence="5 6">
        <name>Fe(2+)</name>
        <dbReference type="ChEBI" id="CHEBI:29033"/>
    </cofactor>
    <text evidence="5 6">Binds 1 Fe(2+) ion per subunit.</text>
</comment>
<reference evidence="7" key="1">
    <citation type="submission" date="2021-01" db="EMBL/GenBank/DDBJ databases">
        <title>Whole genome shotgun sequence of Actinocatenispora rupis NBRC 107355.</title>
        <authorList>
            <person name="Komaki H."/>
            <person name="Tamura T."/>
        </authorList>
    </citation>
    <scope>NUCLEOTIDE SEQUENCE</scope>
    <source>
        <strain evidence="7">NBRC 107355</strain>
    </source>
</reference>
<feature type="binding site" evidence="5">
    <location>
        <position position="194"/>
    </location>
    <ligand>
        <name>Fe cation</name>
        <dbReference type="ChEBI" id="CHEBI:24875"/>
        <note>catalytic</note>
    </ligand>
</feature>
<gene>
    <name evidence="7" type="ORF">Aru02nite_50210</name>
</gene>
<protein>
    <recommendedName>
        <fullName evidence="6">Dioxygenase</fullName>
        <ecNumber evidence="6">1.13.11.-</ecNumber>
    </recommendedName>
</protein>
<dbReference type="GO" id="GO:0016121">
    <property type="term" value="P:carotene catabolic process"/>
    <property type="evidence" value="ECO:0007669"/>
    <property type="project" value="TreeGrafter"/>
</dbReference>
<dbReference type="PANTHER" id="PTHR10543:SF89">
    <property type="entry name" value="CAROTENOID 9,10(9',10')-CLEAVAGE DIOXYGENASE 1"/>
    <property type="match status" value="1"/>
</dbReference>
<accession>A0A8J3J921</accession>
<evidence type="ECO:0000256" key="5">
    <source>
        <dbReference type="PIRSR" id="PIRSR604294-1"/>
    </source>
</evidence>
<name>A0A8J3J921_9ACTN</name>